<protein>
    <submittedName>
        <fullName evidence="4">Secreted peptide</fullName>
    </submittedName>
</protein>
<dbReference type="WBParaSite" id="TCNE_0001772601-mRNA-1">
    <property type="protein sequence ID" value="TCNE_0001772601-mRNA-1"/>
    <property type="gene ID" value="TCNE_0001772601"/>
</dbReference>
<gene>
    <name evidence="2" type="ORF">TCNE_LOCUS17725</name>
</gene>
<feature type="transmembrane region" description="Helical" evidence="1">
    <location>
        <begin position="41"/>
        <end position="62"/>
    </location>
</feature>
<dbReference type="EMBL" id="UYWY01024723">
    <property type="protein sequence ID" value="VDM49046.1"/>
    <property type="molecule type" value="Genomic_DNA"/>
</dbReference>
<name>A0A183VAF5_TOXCA</name>
<proteinExistence type="predicted"/>
<keyword evidence="3" id="KW-1185">Reference proteome</keyword>
<evidence type="ECO:0000313" key="4">
    <source>
        <dbReference type="WBParaSite" id="TCNE_0001772601-mRNA-1"/>
    </source>
</evidence>
<evidence type="ECO:0000313" key="3">
    <source>
        <dbReference type="Proteomes" id="UP000050794"/>
    </source>
</evidence>
<keyword evidence="1" id="KW-1133">Transmembrane helix</keyword>
<accession>A0A183VAF5</accession>
<reference evidence="2 3" key="2">
    <citation type="submission" date="2018-11" db="EMBL/GenBank/DDBJ databases">
        <authorList>
            <consortium name="Pathogen Informatics"/>
        </authorList>
    </citation>
    <scope>NUCLEOTIDE SEQUENCE [LARGE SCALE GENOMIC DNA]</scope>
</reference>
<organism evidence="3 4">
    <name type="scientific">Toxocara canis</name>
    <name type="common">Canine roundworm</name>
    <dbReference type="NCBI Taxonomy" id="6265"/>
    <lineage>
        <taxon>Eukaryota</taxon>
        <taxon>Metazoa</taxon>
        <taxon>Ecdysozoa</taxon>
        <taxon>Nematoda</taxon>
        <taxon>Chromadorea</taxon>
        <taxon>Rhabditida</taxon>
        <taxon>Spirurina</taxon>
        <taxon>Ascaridomorpha</taxon>
        <taxon>Ascaridoidea</taxon>
        <taxon>Toxocaridae</taxon>
        <taxon>Toxocara</taxon>
    </lineage>
</organism>
<dbReference type="Proteomes" id="UP000050794">
    <property type="component" value="Unassembled WGS sequence"/>
</dbReference>
<keyword evidence="1" id="KW-0812">Transmembrane</keyword>
<reference evidence="4" key="1">
    <citation type="submission" date="2016-06" db="UniProtKB">
        <authorList>
            <consortium name="WormBaseParasite"/>
        </authorList>
    </citation>
    <scope>IDENTIFICATION</scope>
</reference>
<sequence length="105" mass="11290">MMLLLAVRDAPFSSLMCDMRSTAAAAAATTTAAQALYKQGWTTTCSFVFILELAFYFLAVNVASHVSHRHSHCLIRPSIADAAVTRTITIRLNGLCGGADAKRLD</sequence>
<dbReference type="AlphaFoldDB" id="A0A183VAF5"/>
<evidence type="ECO:0000256" key="1">
    <source>
        <dbReference type="SAM" id="Phobius"/>
    </source>
</evidence>
<keyword evidence="1" id="KW-0472">Membrane</keyword>
<evidence type="ECO:0000313" key="2">
    <source>
        <dbReference type="EMBL" id="VDM49046.1"/>
    </source>
</evidence>